<evidence type="ECO:0000313" key="2">
    <source>
        <dbReference type="EMBL" id="TDU88651.1"/>
    </source>
</evidence>
<dbReference type="EMBL" id="SOCE01000001">
    <property type="protein sequence ID" value="TDU88651.1"/>
    <property type="molecule type" value="Genomic_DNA"/>
</dbReference>
<dbReference type="OrthoDB" id="3829858at2"/>
<dbReference type="Proteomes" id="UP000295151">
    <property type="component" value="Unassembled WGS sequence"/>
</dbReference>
<proteinExistence type="predicted"/>
<gene>
    <name evidence="2" type="ORF">EV138_2197</name>
</gene>
<evidence type="ECO:0000313" key="3">
    <source>
        <dbReference type="Proteomes" id="UP000295151"/>
    </source>
</evidence>
<sequence>MDWTKEARGRLLATAYVVGFVTWLIGVLWILYNQFTDGSTARMTVGFVLFAIGQALIVAVAFVFRRQFPVKSPFKLAWNHLALGLELPAAVRLLLAR</sequence>
<dbReference type="AlphaFoldDB" id="A0A4R7T9M3"/>
<feature type="transmembrane region" description="Helical" evidence="1">
    <location>
        <begin position="12"/>
        <end position="32"/>
    </location>
</feature>
<keyword evidence="1" id="KW-0812">Transmembrane</keyword>
<keyword evidence="1" id="KW-1133">Transmembrane helix</keyword>
<evidence type="ECO:0000256" key="1">
    <source>
        <dbReference type="SAM" id="Phobius"/>
    </source>
</evidence>
<feature type="transmembrane region" description="Helical" evidence="1">
    <location>
        <begin position="44"/>
        <end position="64"/>
    </location>
</feature>
<accession>A0A4R7T9M3</accession>
<name>A0A4R7T9M3_9ACTN</name>
<comment type="caution">
    <text evidence="2">The sequence shown here is derived from an EMBL/GenBank/DDBJ whole genome shotgun (WGS) entry which is preliminary data.</text>
</comment>
<dbReference type="RefSeq" id="WP_133978274.1">
    <property type="nucleotide sequence ID" value="NZ_SOCE01000001.1"/>
</dbReference>
<protein>
    <submittedName>
        <fullName evidence="2">Uncharacterized protein</fullName>
    </submittedName>
</protein>
<organism evidence="2 3">
    <name type="scientific">Kribbella voronezhensis</name>
    <dbReference type="NCBI Taxonomy" id="2512212"/>
    <lineage>
        <taxon>Bacteria</taxon>
        <taxon>Bacillati</taxon>
        <taxon>Actinomycetota</taxon>
        <taxon>Actinomycetes</taxon>
        <taxon>Propionibacteriales</taxon>
        <taxon>Kribbellaceae</taxon>
        <taxon>Kribbella</taxon>
    </lineage>
</organism>
<reference evidence="2 3" key="1">
    <citation type="submission" date="2019-03" db="EMBL/GenBank/DDBJ databases">
        <title>Genomic Encyclopedia of Type Strains, Phase III (KMG-III): the genomes of soil and plant-associated and newly described type strains.</title>
        <authorList>
            <person name="Whitman W."/>
        </authorList>
    </citation>
    <scope>NUCLEOTIDE SEQUENCE [LARGE SCALE GENOMIC DNA]</scope>
    <source>
        <strain evidence="2 3">VKM Ac-2575</strain>
    </source>
</reference>
<keyword evidence="1" id="KW-0472">Membrane</keyword>
<keyword evidence="3" id="KW-1185">Reference proteome</keyword>